<reference evidence="1 2" key="1">
    <citation type="journal article" date="2024" name="IMA Fungus">
        <title>IMA Genome - F19 : A genome assembly and annotation guide to empower mycologists, including annotated draft genome sequences of Ceratocystis pirilliformis, Diaporthe australafricana, Fusarium ophioides, Paecilomyces lecythidis, and Sporothrix stenoceras.</title>
        <authorList>
            <person name="Aylward J."/>
            <person name="Wilson A.M."/>
            <person name="Visagie C.M."/>
            <person name="Spraker J."/>
            <person name="Barnes I."/>
            <person name="Buitendag C."/>
            <person name="Ceriani C."/>
            <person name="Del Mar Angel L."/>
            <person name="du Plessis D."/>
            <person name="Fuchs T."/>
            <person name="Gasser K."/>
            <person name="Kramer D."/>
            <person name="Li W."/>
            <person name="Munsamy K."/>
            <person name="Piso A."/>
            <person name="Price J.L."/>
            <person name="Sonnekus B."/>
            <person name="Thomas C."/>
            <person name="van der Nest A."/>
            <person name="van Dijk A."/>
            <person name="van Heerden A."/>
            <person name="van Vuuren N."/>
            <person name="Yilmaz N."/>
            <person name="Duong T.A."/>
            <person name="van der Merwe N.A."/>
            <person name="Wingfield M.J."/>
            <person name="Wingfield B.D."/>
        </authorList>
    </citation>
    <scope>NUCLEOTIDE SEQUENCE [LARGE SCALE GENOMIC DNA]</scope>
    <source>
        <strain evidence="1 2">CMW 18300</strain>
    </source>
</reference>
<proteinExistence type="predicted"/>
<sequence length="477" mass="52576">MDYITINQTDPAMEHEFSTTKTTVATGDWTAGAAWEVEDELTASAYWGGPLLIPDSDWGPGVCEDPPCTPTQEWVSGPQSTSSDWNQQESTNDCKALVQAKHLTSATSQIPAYQQKMSGRLIATSGGGVLFFPVGTRRGQIKRSIYETLRFVDMLEEEPSEEEMLNIAKAHMSDCKTGAPRFLFRGFHPMSGGGGDSRLNSTAGVVPHGFLGGKMAMNMWDIPNLAKMANMHLNCDPDVISDFSSWSHCLDTAVGFARWEEGSMIAVLDTASMADHVWFSNDLMYSGMADVSFSDEYLVYGPVSGANYHCVSPQVLYSSARMSEITSGDMTGCGEDPYGLWIQSCVVDSAREVATVLQPSSASIESLVILTTKFVARRVNAVLYSGHLDYDHIDAFLYYMRDDIQALAMRMDGDDISLVDETMDTSHSWELVFEIQLIQAVENAVRALALEIRETFSRILADTDSDYPEEWEGAEEI</sequence>
<gene>
    <name evidence="1" type="ORF">Daus18300_000338</name>
</gene>
<keyword evidence="2" id="KW-1185">Reference proteome</keyword>
<evidence type="ECO:0000313" key="1">
    <source>
        <dbReference type="EMBL" id="KAL1883280.1"/>
    </source>
</evidence>
<protein>
    <submittedName>
        <fullName evidence="1">Uncharacterized protein</fullName>
    </submittedName>
</protein>
<name>A0ABR3Y5R6_9PEZI</name>
<evidence type="ECO:0000313" key="2">
    <source>
        <dbReference type="Proteomes" id="UP001583177"/>
    </source>
</evidence>
<dbReference type="EMBL" id="JAWRVE010000002">
    <property type="protein sequence ID" value="KAL1883280.1"/>
    <property type="molecule type" value="Genomic_DNA"/>
</dbReference>
<comment type="caution">
    <text evidence="1">The sequence shown here is derived from an EMBL/GenBank/DDBJ whole genome shotgun (WGS) entry which is preliminary data.</text>
</comment>
<dbReference type="Proteomes" id="UP001583177">
    <property type="component" value="Unassembled WGS sequence"/>
</dbReference>
<accession>A0ABR3Y5R6</accession>
<organism evidence="1 2">
    <name type="scientific">Diaporthe australafricana</name>
    <dbReference type="NCBI Taxonomy" id="127596"/>
    <lineage>
        <taxon>Eukaryota</taxon>
        <taxon>Fungi</taxon>
        <taxon>Dikarya</taxon>
        <taxon>Ascomycota</taxon>
        <taxon>Pezizomycotina</taxon>
        <taxon>Sordariomycetes</taxon>
        <taxon>Sordariomycetidae</taxon>
        <taxon>Diaporthales</taxon>
        <taxon>Diaporthaceae</taxon>
        <taxon>Diaporthe</taxon>
    </lineage>
</organism>